<dbReference type="InterPro" id="IPR024570">
    <property type="entry name" value="Murein_transglycosylaseC_N"/>
</dbReference>
<dbReference type="CAZy" id="GH23">
    <property type="family name" value="Glycoside Hydrolase Family 23"/>
</dbReference>
<dbReference type="SUPFAM" id="SSF53955">
    <property type="entry name" value="Lysozyme-like"/>
    <property type="match status" value="1"/>
</dbReference>
<evidence type="ECO:0000259" key="4">
    <source>
        <dbReference type="Pfam" id="PF11873"/>
    </source>
</evidence>
<dbReference type="Pfam" id="PF11873">
    <property type="entry name" value="Mltc_N"/>
    <property type="match status" value="1"/>
</dbReference>
<feature type="domain" description="Murein transglycosylase-C N-terminal" evidence="4">
    <location>
        <begin position="56"/>
        <end position="219"/>
    </location>
</feature>
<dbReference type="RefSeq" id="WP_013134411.1">
    <property type="nucleotide sequence ID" value="NC_014166.1"/>
</dbReference>
<dbReference type="eggNOG" id="COG0741">
    <property type="taxonomic scope" value="Bacteria"/>
</dbReference>
<evidence type="ECO:0000256" key="1">
    <source>
        <dbReference type="ARBA" id="ARBA00007734"/>
    </source>
</evidence>
<dbReference type="CDD" id="cd16893">
    <property type="entry name" value="LT_MltC_MltE"/>
    <property type="match status" value="1"/>
</dbReference>
<dbReference type="PANTHER" id="PTHR37423:SF2">
    <property type="entry name" value="MEMBRANE-BOUND LYTIC MUREIN TRANSGLYCOSYLASE C"/>
    <property type="match status" value="1"/>
</dbReference>
<feature type="domain" description="Transglycosylase SLT" evidence="3">
    <location>
        <begin position="225"/>
        <end position="349"/>
    </location>
</feature>
<dbReference type="STRING" id="572480.Arnit_0601"/>
<dbReference type="HOGENOM" id="CLU_044583_0_0_7"/>
<sequence precursor="true">MIKFVLIFIVFFLNSCSVSDVQNIAQAAMSKDPSYALKSIAKSKTIQYTTNPKRLSKDIASLDNFLSNFVKEITNIWGEKNVKIPKQKEYVKYLQNYKSRALVDFDNGIVTVETVDDKNFEKSLKNAIVTTLLLPDDPRAADLFEAKSVKLGSTPYLLGEIKDDQNKEIRYEWRANRFANILVKNDLNTKTIKKDGKDVKVYFVKIPMVKDHANIRVAKFKPFVEKFAQKYNLSKNLIYAIIRTESNFNQFAISSANAYGLMQIVPTSAGKDAYRYAKGKTWEPSKSYLFDAQNNIELGSAYLKLLGSEYLSEIENPISKEYCIISAYNTGSGNVLRTFSKDKTKAIESINSKKPSKVYNVLINNLPYEETRNYLKKVLKYKKDFISI</sequence>
<keyword evidence="6" id="KW-1185">Reference proteome</keyword>
<reference evidence="5 6" key="1">
    <citation type="journal article" date="2010" name="Stand. Genomic Sci.">
        <title>Complete genome sequence of Arcobacter nitrofigilis type strain (CI).</title>
        <authorList>
            <person name="Pati A."/>
            <person name="Gronow S."/>
            <person name="Lapidus A."/>
            <person name="Copeland A."/>
            <person name="Glavina Del Rio T."/>
            <person name="Nolan M."/>
            <person name="Lucas S."/>
            <person name="Tice H."/>
            <person name="Cheng J.F."/>
            <person name="Han C."/>
            <person name="Chertkov O."/>
            <person name="Bruce D."/>
            <person name="Tapia R."/>
            <person name="Goodwin L."/>
            <person name="Pitluck S."/>
            <person name="Liolios K."/>
            <person name="Ivanova N."/>
            <person name="Mavromatis K."/>
            <person name="Chen A."/>
            <person name="Palaniappan K."/>
            <person name="Land M."/>
            <person name="Hauser L."/>
            <person name="Chang Y.J."/>
            <person name="Jeffries C.D."/>
            <person name="Detter J.C."/>
            <person name="Rohde M."/>
            <person name="Goker M."/>
            <person name="Bristow J."/>
            <person name="Eisen J.A."/>
            <person name="Markowitz V."/>
            <person name="Hugenholtz P."/>
            <person name="Klenk H.P."/>
            <person name="Kyrpides N.C."/>
        </authorList>
    </citation>
    <scope>NUCLEOTIDE SEQUENCE [LARGE SCALE GENOMIC DNA]</scope>
    <source>
        <strain evidence="6">ATCC 33309 / DSM 7299 / CCUG 15893 / LMG 7604 / NCTC 12251 / CI</strain>
    </source>
</reference>
<evidence type="ECO:0000256" key="2">
    <source>
        <dbReference type="SAM" id="SignalP"/>
    </source>
</evidence>
<keyword evidence="2" id="KW-0732">Signal</keyword>
<organism evidence="5 6">
    <name type="scientific">Arcobacter nitrofigilis (strain ATCC 33309 / DSM 7299 / CCUG 15893 / LMG 7604 / NCTC 12251 / CI)</name>
    <name type="common">Campylobacter nitrofigilis</name>
    <dbReference type="NCBI Taxonomy" id="572480"/>
    <lineage>
        <taxon>Bacteria</taxon>
        <taxon>Pseudomonadati</taxon>
        <taxon>Campylobacterota</taxon>
        <taxon>Epsilonproteobacteria</taxon>
        <taxon>Campylobacterales</taxon>
        <taxon>Arcobacteraceae</taxon>
        <taxon>Arcobacter</taxon>
    </lineage>
</organism>
<protein>
    <submittedName>
        <fullName evidence="5">Lytic transglycosylase catalytic</fullName>
    </submittedName>
</protein>
<dbReference type="PANTHER" id="PTHR37423">
    <property type="entry name" value="SOLUBLE LYTIC MUREIN TRANSGLYCOSYLASE-RELATED"/>
    <property type="match status" value="1"/>
</dbReference>
<dbReference type="InterPro" id="IPR023346">
    <property type="entry name" value="Lysozyme-like_dom_sf"/>
</dbReference>
<dbReference type="KEGG" id="ant:Arnit_0601"/>
<evidence type="ECO:0000313" key="6">
    <source>
        <dbReference type="Proteomes" id="UP000000939"/>
    </source>
</evidence>
<dbReference type="Pfam" id="PF01464">
    <property type="entry name" value="SLT"/>
    <property type="match status" value="1"/>
</dbReference>
<gene>
    <name evidence="5" type="ordered locus">Arnit_0601</name>
</gene>
<name>D5V233_ARCNC</name>
<feature type="chain" id="PRO_5003078019" evidence="2">
    <location>
        <begin position="21"/>
        <end position="388"/>
    </location>
</feature>
<proteinExistence type="inferred from homology"/>
<dbReference type="OrthoDB" id="9781970at2"/>
<dbReference type="Proteomes" id="UP000000939">
    <property type="component" value="Chromosome"/>
</dbReference>
<feature type="signal peptide" evidence="2">
    <location>
        <begin position="1"/>
        <end position="20"/>
    </location>
</feature>
<evidence type="ECO:0000259" key="3">
    <source>
        <dbReference type="Pfam" id="PF01464"/>
    </source>
</evidence>
<dbReference type="EMBL" id="CP001999">
    <property type="protein sequence ID" value="ADG92266.1"/>
    <property type="molecule type" value="Genomic_DNA"/>
</dbReference>
<dbReference type="Gene3D" id="1.10.530.10">
    <property type="match status" value="1"/>
</dbReference>
<dbReference type="AlphaFoldDB" id="D5V233"/>
<evidence type="ECO:0000313" key="5">
    <source>
        <dbReference type="EMBL" id="ADG92266.1"/>
    </source>
</evidence>
<dbReference type="InterPro" id="IPR008258">
    <property type="entry name" value="Transglycosylase_SLT_dom_1"/>
</dbReference>
<comment type="similarity">
    <text evidence="1">Belongs to the transglycosylase Slt family.</text>
</comment>
<accession>D5V233</accession>